<evidence type="ECO:0000313" key="5">
    <source>
        <dbReference type="Proteomes" id="UP000823847"/>
    </source>
</evidence>
<proteinExistence type="predicted"/>
<dbReference type="SUPFAM" id="SSF49452">
    <property type="entry name" value="Starch-binding domain-like"/>
    <property type="match status" value="1"/>
</dbReference>
<dbReference type="Proteomes" id="UP000823847">
    <property type="component" value="Unassembled WGS sequence"/>
</dbReference>
<dbReference type="InterPro" id="IPR013784">
    <property type="entry name" value="Carb-bd-like_fold"/>
</dbReference>
<evidence type="ECO:0000256" key="1">
    <source>
        <dbReference type="ARBA" id="ARBA00022729"/>
    </source>
</evidence>
<reference evidence="4" key="2">
    <citation type="submission" date="2021-04" db="EMBL/GenBank/DDBJ databases">
        <authorList>
            <person name="Gilroy R."/>
        </authorList>
    </citation>
    <scope>NUCLEOTIDE SEQUENCE</scope>
    <source>
        <strain evidence="4">ChiHecec2B26-12326</strain>
    </source>
</reference>
<keyword evidence="1" id="KW-0732">Signal</keyword>
<protein>
    <submittedName>
        <fullName evidence="4">Ig-like domain-containing protein</fullName>
    </submittedName>
</protein>
<gene>
    <name evidence="4" type="ORF">H9848_03280</name>
</gene>
<organism evidence="4 5">
    <name type="scientific">Candidatus Parabacteroides intestinigallinarum</name>
    <dbReference type="NCBI Taxonomy" id="2838722"/>
    <lineage>
        <taxon>Bacteria</taxon>
        <taxon>Pseudomonadati</taxon>
        <taxon>Bacteroidota</taxon>
        <taxon>Bacteroidia</taxon>
        <taxon>Bacteroidales</taxon>
        <taxon>Tannerellaceae</taxon>
        <taxon>Parabacteroides</taxon>
    </lineage>
</organism>
<feature type="compositionally biased region" description="Low complexity" evidence="2">
    <location>
        <begin position="628"/>
        <end position="640"/>
    </location>
</feature>
<dbReference type="InterPro" id="IPR032812">
    <property type="entry name" value="SbsA_Ig"/>
</dbReference>
<feature type="domain" description="SbsA Ig-like" evidence="3">
    <location>
        <begin position="40"/>
        <end position="139"/>
    </location>
</feature>
<dbReference type="EMBL" id="DXEN01000017">
    <property type="protein sequence ID" value="HIX85620.1"/>
    <property type="molecule type" value="Genomic_DNA"/>
</dbReference>
<dbReference type="GO" id="GO:0030246">
    <property type="term" value="F:carbohydrate binding"/>
    <property type="evidence" value="ECO:0007669"/>
    <property type="project" value="InterPro"/>
</dbReference>
<name>A0A9D1XQK1_9BACT</name>
<comment type="caution">
    <text evidence="4">The sequence shown here is derived from an EMBL/GenBank/DDBJ whole genome shotgun (WGS) entry which is preliminary data.</text>
</comment>
<accession>A0A9D1XQK1</accession>
<evidence type="ECO:0000259" key="3">
    <source>
        <dbReference type="Pfam" id="PF13205"/>
    </source>
</evidence>
<reference evidence="4" key="1">
    <citation type="journal article" date="2021" name="PeerJ">
        <title>Extensive microbial diversity within the chicken gut microbiome revealed by metagenomics and culture.</title>
        <authorList>
            <person name="Gilroy R."/>
            <person name="Ravi A."/>
            <person name="Getino M."/>
            <person name="Pursley I."/>
            <person name="Horton D.L."/>
            <person name="Alikhan N.F."/>
            <person name="Baker D."/>
            <person name="Gharbi K."/>
            <person name="Hall N."/>
            <person name="Watson M."/>
            <person name="Adriaenssens E.M."/>
            <person name="Foster-Nyarko E."/>
            <person name="Jarju S."/>
            <person name="Secka A."/>
            <person name="Antonio M."/>
            <person name="Oren A."/>
            <person name="Chaudhuri R.R."/>
            <person name="La Ragione R."/>
            <person name="Hildebrand F."/>
            <person name="Pallen M.J."/>
        </authorList>
    </citation>
    <scope>NUCLEOTIDE SEQUENCE</scope>
    <source>
        <strain evidence="4">ChiHecec2B26-12326</strain>
    </source>
</reference>
<feature type="region of interest" description="Disordered" evidence="2">
    <location>
        <begin position="601"/>
        <end position="640"/>
    </location>
</feature>
<evidence type="ECO:0000256" key="2">
    <source>
        <dbReference type="SAM" id="MobiDB-lite"/>
    </source>
</evidence>
<sequence length="640" mass="74003">MGMRENKYVRDSLRFFFGAFVLVLLYSCANMATPNGGPYDEAPPKFVSSDPLPNQLNFKKNRVEILFDELVQLDQPSENVIVTPPQRLQPVIQANGRRVIVEFQDTMLENETYTIDFTTALADNNEKNVLENFTFAFSTGETLDSLAISGILLNAENLEPMPGITIGVHTNLEDSAFTSLPFTRTSRTNDKGEFTIRNMAPGTYRVYALEDVMRTYRYSQPGQAIAFYDSLVVPTFELATRQDTLWKDTLTIDTIRTVGYTRFMPDDIELRLFKEDVVRQYMLRPERNDERVLSLRFNAPLDSVPIPVPLNFTPVDSVWYYPQTTEEGKTALYWLTDSLVWQQDTLRMEVDYMKSDSLNILRPQRDTVQFIARRRPVEKKKKRKDDEPEPIEFLGMTLNATGSINLYDTISVIFSEPVIEIDGEMFRLEQMVDSVWNPADFEFFPDSINSLKFCLKRPWGYGEEFRLSIDSAAIFSVYGKWNEGFEGNFKIKREDEYGHLYINIIGADSTAFVELLNSNDVPVRKVRMKDGGALFMDLKPDKYYARLVLDANGNDKWDTGDYAGKRQPEMVFYCPKMFNIMQNWQVEETWDIHAAPFNRQKPLEITKNKPKEQTKKKRDYRNEGRQQSSSTSNSFRSLGF</sequence>
<dbReference type="PROSITE" id="PS51257">
    <property type="entry name" value="PROKAR_LIPOPROTEIN"/>
    <property type="match status" value="1"/>
</dbReference>
<dbReference type="Pfam" id="PF13205">
    <property type="entry name" value="Big_5"/>
    <property type="match status" value="1"/>
</dbReference>
<evidence type="ECO:0000313" key="4">
    <source>
        <dbReference type="EMBL" id="HIX85620.1"/>
    </source>
</evidence>
<dbReference type="AlphaFoldDB" id="A0A9D1XQK1"/>
<feature type="compositionally biased region" description="Basic and acidic residues" evidence="2">
    <location>
        <begin position="601"/>
        <end position="613"/>
    </location>
</feature>